<feature type="region of interest" description="Disordered" evidence="1">
    <location>
        <begin position="58"/>
        <end position="82"/>
    </location>
</feature>
<dbReference type="EMBL" id="BMQM01000004">
    <property type="protein sequence ID" value="GGR50544.1"/>
    <property type="molecule type" value="Genomic_DNA"/>
</dbReference>
<sequence>MPPPGESTYVLDGAGRFMVCGKSKKVTNRADYDARPLNRTPIEWAAKVIHSERMRVGAEAGSGRGAGNPAPLRVVSETDGMR</sequence>
<proteinExistence type="predicted"/>
<gene>
    <name evidence="2" type="ORF">GCM10008959_09760</name>
</gene>
<protein>
    <submittedName>
        <fullName evidence="2">Uncharacterized protein</fullName>
    </submittedName>
</protein>
<name>A0ABQ2RNQ2_9DEIO</name>
<accession>A0ABQ2RNQ2</accession>
<dbReference type="Proteomes" id="UP000634308">
    <property type="component" value="Unassembled WGS sequence"/>
</dbReference>
<reference evidence="3" key="1">
    <citation type="journal article" date="2019" name="Int. J. Syst. Evol. Microbiol.">
        <title>The Global Catalogue of Microorganisms (GCM) 10K type strain sequencing project: providing services to taxonomists for standard genome sequencing and annotation.</title>
        <authorList>
            <consortium name="The Broad Institute Genomics Platform"/>
            <consortium name="The Broad Institute Genome Sequencing Center for Infectious Disease"/>
            <person name="Wu L."/>
            <person name="Ma J."/>
        </authorList>
    </citation>
    <scope>NUCLEOTIDE SEQUENCE [LARGE SCALE GENOMIC DNA]</scope>
    <source>
        <strain evidence="3">JCM 31404</strain>
    </source>
</reference>
<keyword evidence="3" id="KW-1185">Reference proteome</keyword>
<evidence type="ECO:0000313" key="2">
    <source>
        <dbReference type="EMBL" id="GGR50544.1"/>
    </source>
</evidence>
<organism evidence="2 3">
    <name type="scientific">Deinococcus seoulensis</name>
    <dbReference type="NCBI Taxonomy" id="1837379"/>
    <lineage>
        <taxon>Bacteria</taxon>
        <taxon>Thermotogati</taxon>
        <taxon>Deinococcota</taxon>
        <taxon>Deinococci</taxon>
        <taxon>Deinococcales</taxon>
        <taxon>Deinococcaceae</taxon>
        <taxon>Deinococcus</taxon>
    </lineage>
</organism>
<evidence type="ECO:0000256" key="1">
    <source>
        <dbReference type="SAM" id="MobiDB-lite"/>
    </source>
</evidence>
<comment type="caution">
    <text evidence="2">The sequence shown here is derived from an EMBL/GenBank/DDBJ whole genome shotgun (WGS) entry which is preliminary data.</text>
</comment>
<evidence type="ECO:0000313" key="3">
    <source>
        <dbReference type="Proteomes" id="UP000634308"/>
    </source>
</evidence>